<keyword evidence="5" id="KW-0479">Metal-binding</keyword>
<reference key="1">
    <citation type="submission" date="2019-01" db="UniProtKB">
        <authorList>
            <consortium name="RefSeq"/>
        </authorList>
    </citation>
    <scope>IDENTIFICATION</scope>
</reference>
<feature type="compositionally biased region" description="Low complexity" evidence="16">
    <location>
        <begin position="197"/>
        <end position="230"/>
    </location>
</feature>
<proteinExistence type="inferred from homology"/>
<dbReference type="GO" id="GO:1990817">
    <property type="term" value="F:poly(A) RNA polymerase activity"/>
    <property type="evidence" value="ECO:0007669"/>
    <property type="project" value="UniProtKB-EC"/>
</dbReference>
<feature type="compositionally biased region" description="Basic residues" evidence="16">
    <location>
        <begin position="100"/>
        <end position="113"/>
    </location>
</feature>
<feature type="compositionally biased region" description="Low complexity" evidence="16">
    <location>
        <begin position="177"/>
        <end position="189"/>
    </location>
</feature>
<dbReference type="InterPro" id="IPR002058">
    <property type="entry name" value="PAP_assoc"/>
</dbReference>
<evidence type="ECO:0000256" key="8">
    <source>
        <dbReference type="ARBA" id="ARBA00054414"/>
    </source>
</evidence>
<evidence type="ECO:0000256" key="10">
    <source>
        <dbReference type="ARBA" id="ARBA00067213"/>
    </source>
</evidence>
<feature type="region of interest" description="Disordered" evidence="16">
    <location>
        <begin position="826"/>
        <end position="883"/>
    </location>
</feature>
<dbReference type="InParanoid" id="A0A3Q7NYR9"/>
<keyword evidence="4" id="KW-0808">Transferase</keyword>
<evidence type="ECO:0000256" key="7">
    <source>
        <dbReference type="ARBA" id="ARBA00048830"/>
    </source>
</evidence>
<comment type="similarity">
    <text evidence="2">Belongs to the DNA polymerase type-B-like family.</text>
</comment>
<dbReference type="RefSeq" id="XP_025723332.1">
    <property type="nucleotide sequence ID" value="XM_025867547.1"/>
</dbReference>
<dbReference type="SUPFAM" id="SSF81631">
    <property type="entry name" value="PAP/OAS1 substrate-binding domain"/>
    <property type="match status" value="1"/>
</dbReference>
<feature type="compositionally biased region" description="Low complexity" evidence="16">
    <location>
        <begin position="27"/>
        <end position="44"/>
    </location>
</feature>
<evidence type="ECO:0000256" key="3">
    <source>
        <dbReference type="ARBA" id="ARBA00012388"/>
    </source>
</evidence>
<dbReference type="SUPFAM" id="SSF81301">
    <property type="entry name" value="Nucleotidyltransferase"/>
    <property type="match status" value="1"/>
</dbReference>
<evidence type="ECO:0000313" key="19">
    <source>
        <dbReference type="Proteomes" id="UP000286641"/>
    </source>
</evidence>
<dbReference type="AlphaFoldDB" id="A0A3Q7NYR9"/>
<dbReference type="Proteomes" id="UP000286641">
    <property type="component" value="Unplaced"/>
</dbReference>
<accession>A0A3Q7NYR9</accession>
<feature type="compositionally biased region" description="Pro residues" evidence="16">
    <location>
        <begin position="45"/>
        <end position="58"/>
    </location>
</feature>
<dbReference type="GO" id="GO:0043634">
    <property type="term" value="P:polyadenylation-dependent ncRNA catabolic process"/>
    <property type="evidence" value="ECO:0007669"/>
    <property type="project" value="TreeGrafter"/>
</dbReference>
<comment type="catalytic activity">
    <reaction evidence="7">
        <text>RNA(n) + ATP = RNA(n)-3'-adenine ribonucleotide + diphosphate</text>
        <dbReference type="Rhea" id="RHEA:11332"/>
        <dbReference type="Rhea" id="RHEA-COMP:14527"/>
        <dbReference type="Rhea" id="RHEA-COMP:17347"/>
        <dbReference type="ChEBI" id="CHEBI:30616"/>
        <dbReference type="ChEBI" id="CHEBI:33019"/>
        <dbReference type="ChEBI" id="CHEBI:140395"/>
        <dbReference type="ChEBI" id="CHEBI:173115"/>
        <dbReference type="EC" id="2.7.7.19"/>
    </reaction>
</comment>
<organism evidence="19 20">
    <name type="scientific">Callorhinus ursinus</name>
    <name type="common">Northern fur seal</name>
    <dbReference type="NCBI Taxonomy" id="34884"/>
    <lineage>
        <taxon>Eukaryota</taxon>
        <taxon>Metazoa</taxon>
        <taxon>Chordata</taxon>
        <taxon>Craniata</taxon>
        <taxon>Vertebrata</taxon>
        <taxon>Euteleostomi</taxon>
        <taxon>Mammalia</taxon>
        <taxon>Eutheria</taxon>
        <taxon>Laurasiatheria</taxon>
        <taxon>Carnivora</taxon>
        <taxon>Caniformia</taxon>
        <taxon>Pinnipedia</taxon>
        <taxon>Otariidae</taxon>
        <taxon>Callorhinus</taxon>
    </lineage>
</organism>
<evidence type="ECO:0000256" key="12">
    <source>
        <dbReference type="ARBA" id="ARBA00076531"/>
    </source>
</evidence>
<dbReference type="GO" id="GO:0070568">
    <property type="term" value="F:guanylyltransferase activity"/>
    <property type="evidence" value="ECO:0007669"/>
    <property type="project" value="UniProtKB-ARBA"/>
</dbReference>
<evidence type="ECO:0000256" key="13">
    <source>
        <dbReference type="ARBA" id="ARBA00080076"/>
    </source>
</evidence>
<feature type="compositionally biased region" description="Basic and acidic residues" evidence="16">
    <location>
        <begin position="89"/>
        <end position="99"/>
    </location>
</feature>
<feature type="compositionally biased region" description="Basic and acidic residues" evidence="16">
    <location>
        <begin position="653"/>
        <end position="677"/>
    </location>
</feature>
<dbReference type="CTD" id="11044"/>
<evidence type="ECO:0000256" key="9">
    <source>
        <dbReference type="ARBA" id="ARBA00063831"/>
    </source>
</evidence>
<evidence type="ECO:0000259" key="17">
    <source>
        <dbReference type="Pfam" id="PF03828"/>
    </source>
</evidence>
<evidence type="ECO:0000256" key="6">
    <source>
        <dbReference type="ARBA" id="ARBA00022842"/>
    </source>
</evidence>
<feature type="compositionally biased region" description="Low complexity" evidence="16">
    <location>
        <begin position="1"/>
        <end position="10"/>
    </location>
</feature>
<dbReference type="Pfam" id="PF22600">
    <property type="entry name" value="MTPAP-like_central"/>
    <property type="match status" value="1"/>
</dbReference>
<feature type="compositionally biased region" description="Pro residues" evidence="16">
    <location>
        <begin position="166"/>
        <end position="176"/>
    </location>
</feature>
<dbReference type="PANTHER" id="PTHR23092">
    <property type="entry name" value="POLY(A) RNA POLYMERASE"/>
    <property type="match status" value="1"/>
</dbReference>
<dbReference type="InterPro" id="IPR045862">
    <property type="entry name" value="Trf4-like"/>
</dbReference>
<feature type="region of interest" description="Disordered" evidence="16">
    <location>
        <begin position="1"/>
        <end position="282"/>
    </location>
</feature>
<evidence type="ECO:0000256" key="2">
    <source>
        <dbReference type="ARBA" id="ARBA00008593"/>
    </source>
</evidence>
<evidence type="ECO:0000256" key="16">
    <source>
        <dbReference type="SAM" id="MobiDB-lite"/>
    </source>
</evidence>
<comment type="cofactor">
    <cofactor evidence="1">
        <name>Mn(2+)</name>
        <dbReference type="ChEBI" id="CHEBI:29035"/>
    </cofactor>
</comment>
<evidence type="ECO:0000256" key="1">
    <source>
        <dbReference type="ARBA" id="ARBA00001936"/>
    </source>
</evidence>
<dbReference type="GO" id="GO:0046872">
    <property type="term" value="F:metal ion binding"/>
    <property type="evidence" value="ECO:0007669"/>
    <property type="project" value="UniProtKB-KW"/>
</dbReference>
<evidence type="ECO:0000256" key="4">
    <source>
        <dbReference type="ARBA" id="ARBA00022679"/>
    </source>
</evidence>
<dbReference type="GO" id="GO:1905870">
    <property type="term" value="P:positive regulation of 3'-UTR-mediated mRNA stabilization"/>
    <property type="evidence" value="ECO:0007669"/>
    <property type="project" value="UniProtKB-ARBA"/>
</dbReference>
<dbReference type="GO" id="GO:0031123">
    <property type="term" value="P:RNA 3'-end processing"/>
    <property type="evidence" value="ECO:0007669"/>
    <property type="project" value="TreeGrafter"/>
</dbReference>
<evidence type="ECO:0000256" key="15">
    <source>
        <dbReference type="ARBA" id="ARBA00083848"/>
    </source>
</evidence>
<name>A0A3Q7NYR9_CALUR</name>
<dbReference type="InterPro" id="IPR054708">
    <property type="entry name" value="MTPAP-like_central"/>
</dbReference>
<feature type="region of interest" description="Disordered" evidence="16">
    <location>
        <begin position="646"/>
        <end position="724"/>
    </location>
</feature>
<keyword evidence="6" id="KW-0460">Magnesium</keyword>
<sequence>MSSRLGLLPAAGGGASGGSRGEGGGAAAPALLPRPTAAKSSLEGPTPPSPPPPPPLQPLPVASPSDAVPSGGAPHCAGAVTKAAVSRAGSERRERDRAPGARRRPSRGSRAARRLGPPPRPGRPPLSDGLSPRPVWNAAAAAAPAPAPRRLKGARQARAARRGLSRPPPAPGPGALPPALLTALGPAAEGARRLHKSPSLSSSSSSSSNAESGTESPGCSSSSSSSASLGRAGGGRGGAFFHFADGPPSAPGAANGHPGPRGPAPAGSPPQHQFHPGRRKRENKASTYGLNYLLSGSRAAALSGGGGPGAQAPRPGTPWKSRAYSPGIQGLHEEIIDFYNFMSPCPEEAAMRREVVKRIETVVKDLWPAADVQIFGSFSTGLYLPTSDIDLVVFGKWERPPLQLLEQALRKHNVAEPCSIKVLDKATVPIIKLTDQETEVKVDISFNMETGVRAAELIKNYMKKYSLLPYLILVLKQFLLQRDLNEVFTGGISSYSLILMAISFLQLHPRIDARRADENLGMLLVEFFELYGRNFNYLKTGIRIKEGGAYIAKEEIMKAMTSGYRPSMLCIEDPLLPGNDVGRSSYGAMQVKQVFDYAYIVLSHAVSPLARSYPNRDSESTLGRIIKVTQEVIDYRRWIKEKWGRKAPPAPELDNRIKIKERINSCDGDPPQRRDPESPYSQRLTLSLPSPQLLSSGSSASSVSSLSGSDIDSDTPPCTTPNVYQFSLQAPTPLLASLPTALPVPSGKAQSAPSRTLVMTTNTQTRFTIPPPTLGAAPVPCRQVGVEGTPALKAVHHMSSAAIPSASPNPLSSPHLYHKQHSGMKLSMKGSHSHSQPGTYSSVGSGGVRPPVGNRGHHQYNRTGWRRKKHTHTRDSLPVSLSR</sequence>
<dbReference type="GO" id="GO:0005730">
    <property type="term" value="C:nucleolus"/>
    <property type="evidence" value="ECO:0007669"/>
    <property type="project" value="TreeGrafter"/>
</dbReference>
<dbReference type="FunFam" id="1.10.1410.10:FF:000003">
    <property type="entry name" value="non-canonical poly(A) RNA polymerase PAPD7"/>
    <property type="match status" value="1"/>
</dbReference>
<dbReference type="FunFam" id="3.30.460.10:FF:000006">
    <property type="entry name" value="non-canonical poly(A) RNA polymerase PAPD5"/>
    <property type="match status" value="1"/>
</dbReference>
<dbReference type="GO" id="GO:0031499">
    <property type="term" value="C:TRAMP complex"/>
    <property type="evidence" value="ECO:0007669"/>
    <property type="project" value="TreeGrafter"/>
</dbReference>
<dbReference type="Gene3D" id="3.30.460.10">
    <property type="entry name" value="Beta Polymerase, domain 2"/>
    <property type="match status" value="1"/>
</dbReference>
<dbReference type="InterPro" id="IPR043519">
    <property type="entry name" value="NT_sf"/>
</dbReference>
<dbReference type="CDD" id="cd05402">
    <property type="entry name" value="NT_PAP_TUTase"/>
    <property type="match status" value="1"/>
</dbReference>
<evidence type="ECO:0000259" key="18">
    <source>
        <dbReference type="Pfam" id="PF22600"/>
    </source>
</evidence>
<feature type="compositionally biased region" description="Low complexity" evidence="16">
    <location>
        <begin position="244"/>
        <end position="258"/>
    </location>
</feature>
<comment type="subunit">
    <text evidence="9">Component of a nuclear TRAMP-like complex, an ATP-dependent exosome regulatory complex consisting of a helicase (MTREX), an oligadenylate polymerase (TENT4B or TENT4A), and a substrate specific RNA-binding factor (ZCCHC7 or ZCCHC8). Several TRAMP-like complexes exist with specific compositions and are associated with nuclear, or nucleolar RNA exosomes.</text>
</comment>
<feature type="compositionally biased region" description="Gly residues" evidence="16">
    <location>
        <begin position="11"/>
        <end position="26"/>
    </location>
</feature>
<dbReference type="GO" id="GO:0003729">
    <property type="term" value="F:mRNA binding"/>
    <property type="evidence" value="ECO:0007669"/>
    <property type="project" value="TreeGrafter"/>
</dbReference>
<protein>
    <recommendedName>
        <fullName evidence="10">Terminal nucleotidyltransferase 4A</fullName>
        <ecNumber evidence="3">2.7.7.19</ecNumber>
    </recommendedName>
    <alternativeName>
        <fullName evidence="13">DNA polymerase sigma</fullName>
    </alternativeName>
    <alternativeName>
        <fullName evidence="12">Non-canonical poly(A) RNA polymerase PAPD7</fullName>
    </alternativeName>
    <alternativeName>
        <fullName evidence="11">PAP-associated domain-containing protein 7</fullName>
    </alternativeName>
    <alternativeName>
        <fullName evidence="15">TRAMP-like complex polyadenylate polymerase</fullName>
    </alternativeName>
    <alternativeName>
        <fullName evidence="14">Terminal guanylyltransferase</fullName>
    </alternativeName>
</protein>
<keyword evidence="19" id="KW-1185">Reference proteome</keyword>
<gene>
    <name evidence="20" type="primary">TENT4A</name>
</gene>
<dbReference type="PANTHER" id="PTHR23092:SF24">
    <property type="entry name" value="TERMINAL NUCLEOTIDYLTRANSFERASE 4A"/>
    <property type="match status" value="1"/>
</dbReference>
<dbReference type="EC" id="2.7.7.19" evidence="3"/>
<evidence type="ECO:0000256" key="5">
    <source>
        <dbReference type="ARBA" id="ARBA00022723"/>
    </source>
</evidence>
<dbReference type="Pfam" id="PF03828">
    <property type="entry name" value="PAP_assoc"/>
    <property type="match status" value="1"/>
</dbReference>
<reference evidence="20" key="2">
    <citation type="submission" date="2025-08" db="UniProtKB">
        <authorList>
            <consortium name="RefSeq"/>
        </authorList>
    </citation>
    <scope>IDENTIFICATION</scope>
    <source>
        <tissue evidence="20">Blood</tissue>
    </source>
</reference>
<feature type="compositionally biased region" description="Basic residues" evidence="16">
    <location>
        <begin position="855"/>
        <end position="872"/>
    </location>
</feature>
<feature type="domain" description="PAP-associated" evidence="17">
    <location>
        <begin position="519"/>
        <end position="578"/>
    </location>
</feature>
<feature type="compositionally biased region" description="Basic residues" evidence="16">
    <location>
        <begin position="149"/>
        <end position="164"/>
    </location>
</feature>
<dbReference type="GO" id="GO:0060212">
    <property type="term" value="P:negative regulation of nuclear-transcribed mRNA poly(A) tail shortening"/>
    <property type="evidence" value="ECO:0007669"/>
    <property type="project" value="UniProtKB-ARBA"/>
</dbReference>
<evidence type="ECO:0000313" key="20">
    <source>
        <dbReference type="RefSeq" id="XP_025723332.1"/>
    </source>
</evidence>
<evidence type="ECO:0000256" key="14">
    <source>
        <dbReference type="ARBA" id="ARBA00082009"/>
    </source>
</evidence>
<evidence type="ECO:0000256" key="11">
    <source>
        <dbReference type="ARBA" id="ARBA00076412"/>
    </source>
</evidence>
<comment type="function">
    <text evidence="8">Terminal nucleotidyltransferase that catalyzes preferentially the transfer of ATP and GTP on RNA 3' poly(A) tail creating a heterogeneous 3' poly(A) tail leading to mRNAs stabilization by protecting mRNAs from active deadenylation. Also functions as a catalytic subunit of a TRAMP-like complex which has a poly(A) RNA polymerase activity and is involved in a post-transcriptional quality control mechanism. Polyadenylation with short oligo(A) tails is required for the degradative activity of the exosome on several of its nuclear RNA substrates. Has no terminal uridylyltransferase activity, and does not play a role in replication-dependent histone mRNA degradation via uridylation.</text>
</comment>
<feature type="domain" description="Poly(A) RNA polymerase mitochondrial-like central palm" evidence="18">
    <location>
        <begin position="331"/>
        <end position="462"/>
    </location>
</feature>
<feature type="compositionally biased region" description="Low complexity" evidence="16">
    <location>
        <begin position="681"/>
        <end position="709"/>
    </location>
</feature>
<dbReference type="Gene3D" id="1.10.1410.10">
    <property type="match status" value="1"/>
</dbReference>